<accession>I0IG31</accession>
<evidence type="ECO:0000313" key="4">
    <source>
        <dbReference type="Proteomes" id="UP000007881"/>
    </source>
</evidence>
<gene>
    <name evidence="3" type="ordered locus">PSMK_20600</name>
</gene>
<feature type="region of interest" description="Disordered" evidence="1">
    <location>
        <begin position="1"/>
        <end position="23"/>
    </location>
</feature>
<dbReference type="HOGENOM" id="CLU_3121018_0_0_0"/>
<feature type="transmembrane region" description="Helical" evidence="2">
    <location>
        <begin position="26"/>
        <end position="49"/>
    </location>
</feature>
<sequence>MDREGTTESTTIRDSDRATEGGPPGWLAFVIVAVLFLIGAIAVAAISILT</sequence>
<dbReference type="Proteomes" id="UP000007881">
    <property type="component" value="Chromosome"/>
</dbReference>
<dbReference type="EMBL" id="AP012338">
    <property type="protein sequence ID" value="BAM04219.1"/>
    <property type="molecule type" value="Genomic_DNA"/>
</dbReference>
<protein>
    <submittedName>
        <fullName evidence="3">Uncharacterized protein</fullName>
    </submittedName>
</protein>
<keyword evidence="2" id="KW-0472">Membrane</keyword>
<dbReference type="KEGG" id="phm:PSMK_20600"/>
<keyword evidence="2" id="KW-0812">Transmembrane</keyword>
<evidence type="ECO:0000256" key="2">
    <source>
        <dbReference type="SAM" id="Phobius"/>
    </source>
</evidence>
<keyword evidence="4" id="KW-1185">Reference proteome</keyword>
<dbReference type="STRING" id="1142394.PSMK_20600"/>
<evidence type="ECO:0000256" key="1">
    <source>
        <dbReference type="SAM" id="MobiDB-lite"/>
    </source>
</evidence>
<organism evidence="3 4">
    <name type="scientific">Phycisphaera mikurensis (strain NBRC 102666 / KCTC 22515 / FYK2301M01)</name>
    <dbReference type="NCBI Taxonomy" id="1142394"/>
    <lineage>
        <taxon>Bacteria</taxon>
        <taxon>Pseudomonadati</taxon>
        <taxon>Planctomycetota</taxon>
        <taxon>Phycisphaerae</taxon>
        <taxon>Phycisphaerales</taxon>
        <taxon>Phycisphaeraceae</taxon>
        <taxon>Phycisphaera</taxon>
    </lineage>
</organism>
<keyword evidence="2" id="KW-1133">Transmembrane helix</keyword>
<name>I0IG31_PHYMF</name>
<dbReference type="AlphaFoldDB" id="I0IG31"/>
<feature type="compositionally biased region" description="Basic and acidic residues" evidence="1">
    <location>
        <begin position="1"/>
        <end position="19"/>
    </location>
</feature>
<reference evidence="3 4" key="1">
    <citation type="submission" date="2012-02" db="EMBL/GenBank/DDBJ databases">
        <title>Complete genome sequence of Phycisphaera mikurensis NBRC 102666.</title>
        <authorList>
            <person name="Ankai A."/>
            <person name="Hosoyama A."/>
            <person name="Terui Y."/>
            <person name="Sekine M."/>
            <person name="Fukai R."/>
            <person name="Kato Y."/>
            <person name="Nakamura S."/>
            <person name="Yamada-Narita S."/>
            <person name="Kawakoshi A."/>
            <person name="Fukunaga Y."/>
            <person name="Yamazaki S."/>
            <person name="Fujita N."/>
        </authorList>
    </citation>
    <scope>NUCLEOTIDE SEQUENCE [LARGE SCALE GENOMIC DNA]</scope>
    <source>
        <strain evidence="4">NBRC 102666 / KCTC 22515 / FYK2301M01</strain>
    </source>
</reference>
<evidence type="ECO:0000313" key="3">
    <source>
        <dbReference type="EMBL" id="BAM04219.1"/>
    </source>
</evidence>
<proteinExistence type="predicted"/>
<dbReference type="RefSeq" id="WP_014437437.1">
    <property type="nucleotide sequence ID" value="NC_017080.1"/>
</dbReference>